<keyword evidence="4" id="KW-1185">Reference proteome</keyword>
<feature type="domain" description="NfeD-like C-terminal" evidence="2">
    <location>
        <begin position="87"/>
        <end position="143"/>
    </location>
</feature>
<dbReference type="HOGENOM" id="CLU_1784171_0_0_6"/>
<evidence type="ECO:0000313" key="4">
    <source>
        <dbReference type="Proteomes" id="UP000000647"/>
    </source>
</evidence>
<dbReference type="STRING" id="349124.Hhal_0083"/>
<sequence length="145" mass="15688">MFDPSWVWLASGILLLVAAAIFGGHLFLLDLAVAAFVLALVTSMKTDLAVSHQVLIYLLTTLLLLPAGYRLAQRFAGAYAHRMVAPADAYAGRYGVLVQRGRGVGVLVDDEVFPARGAEGQELRPGDRVRIERMVGITAWVRPGN</sequence>
<feature type="transmembrane region" description="Helical" evidence="1">
    <location>
        <begin position="54"/>
        <end position="72"/>
    </location>
</feature>
<keyword evidence="1" id="KW-0812">Transmembrane</keyword>
<evidence type="ECO:0000259" key="2">
    <source>
        <dbReference type="Pfam" id="PF01957"/>
    </source>
</evidence>
<feature type="transmembrane region" description="Helical" evidence="1">
    <location>
        <begin position="12"/>
        <end position="42"/>
    </location>
</feature>
<reference evidence="4" key="1">
    <citation type="submission" date="2006-12" db="EMBL/GenBank/DDBJ databases">
        <title>Complete sequence of Halorhodospira halophila SL1.</title>
        <authorList>
            <consortium name="US DOE Joint Genome Institute"/>
            <person name="Copeland A."/>
            <person name="Lucas S."/>
            <person name="Lapidus A."/>
            <person name="Barry K."/>
            <person name="Detter J.C."/>
            <person name="Glavina del Rio T."/>
            <person name="Hammon N."/>
            <person name="Israni S."/>
            <person name="Dalin E."/>
            <person name="Tice H."/>
            <person name="Pitluck S."/>
            <person name="Saunders E."/>
            <person name="Brettin T."/>
            <person name="Bruce D."/>
            <person name="Han C."/>
            <person name="Tapia R."/>
            <person name="Schmutz J."/>
            <person name="Larimer F."/>
            <person name="Land M."/>
            <person name="Hauser L."/>
            <person name="Kyrpides N."/>
            <person name="Mikhailova N."/>
            <person name="Hoff W."/>
            <person name="Richardson P."/>
        </authorList>
    </citation>
    <scope>NUCLEOTIDE SEQUENCE [LARGE SCALE GENOMIC DNA]</scope>
    <source>
        <strain evidence="4">DSM 244 / SL1</strain>
    </source>
</reference>
<evidence type="ECO:0000256" key="1">
    <source>
        <dbReference type="SAM" id="Phobius"/>
    </source>
</evidence>
<dbReference type="EMBL" id="CP000544">
    <property type="protein sequence ID" value="ABM60878.1"/>
    <property type="molecule type" value="Genomic_DNA"/>
</dbReference>
<protein>
    <recommendedName>
        <fullName evidence="2">NfeD-like C-terminal domain-containing protein</fullName>
    </recommendedName>
</protein>
<keyword evidence="1" id="KW-0472">Membrane</keyword>
<dbReference type="KEGG" id="hha:Hhal_0083"/>
<dbReference type="AlphaFoldDB" id="A1WT66"/>
<proteinExistence type="predicted"/>
<name>A1WT66_HALHL</name>
<dbReference type="RefSeq" id="WP_011812901.1">
    <property type="nucleotide sequence ID" value="NC_008789.1"/>
</dbReference>
<reference evidence="3 4" key="2">
    <citation type="journal article" date="2013" name="Stand. Genomic Sci.">
        <title>Complete genome sequence of Halorhodospira halophila SL1.</title>
        <authorList>
            <person name="Challacombe J.F."/>
            <person name="Majid S."/>
            <person name="Deole R."/>
            <person name="Brettin T.S."/>
            <person name="Bruce D."/>
            <person name="Delano S.F."/>
            <person name="Detter J.C."/>
            <person name="Gleasner C.D."/>
            <person name="Han C.S."/>
            <person name="Misra M."/>
            <person name="Reitenga K.G."/>
            <person name="Mikhailova N."/>
            <person name="Woyke T."/>
            <person name="Pitluck S."/>
            <person name="Nolan M."/>
            <person name="Land M.L."/>
            <person name="Saunders E."/>
            <person name="Tapia R."/>
            <person name="Lapidus A."/>
            <person name="Ivanova N."/>
            <person name="Hoff W.D."/>
        </authorList>
    </citation>
    <scope>NUCLEOTIDE SEQUENCE [LARGE SCALE GENOMIC DNA]</scope>
    <source>
        <strain evidence="4">DSM 244 / SL1</strain>
    </source>
</reference>
<keyword evidence="1" id="KW-1133">Transmembrane helix</keyword>
<dbReference type="eggNOG" id="COG1585">
    <property type="taxonomic scope" value="Bacteria"/>
</dbReference>
<dbReference type="InterPro" id="IPR012340">
    <property type="entry name" value="NA-bd_OB-fold"/>
</dbReference>
<evidence type="ECO:0000313" key="3">
    <source>
        <dbReference type="EMBL" id="ABM60878.1"/>
    </source>
</evidence>
<gene>
    <name evidence="3" type="ordered locus">Hhal_0083</name>
</gene>
<dbReference type="Gene3D" id="2.40.50.140">
    <property type="entry name" value="Nucleic acid-binding proteins"/>
    <property type="match status" value="1"/>
</dbReference>
<accession>A1WT66</accession>
<dbReference type="InterPro" id="IPR002810">
    <property type="entry name" value="NfeD-like_C"/>
</dbReference>
<dbReference type="Pfam" id="PF01957">
    <property type="entry name" value="NfeD"/>
    <property type="match status" value="1"/>
</dbReference>
<dbReference type="Proteomes" id="UP000000647">
    <property type="component" value="Chromosome"/>
</dbReference>
<organism evidence="3 4">
    <name type="scientific">Halorhodospira halophila (strain DSM 244 / SL1)</name>
    <name type="common">Ectothiorhodospira halophila (strain DSM 244 / SL1)</name>
    <dbReference type="NCBI Taxonomy" id="349124"/>
    <lineage>
        <taxon>Bacteria</taxon>
        <taxon>Pseudomonadati</taxon>
        <taxon>Pseudomonadota</taxon>
        <taxon>Gammaproteobacteria</taxon>
        <taxon>Chromatiales</taxon>
        <taxon>Ectothiorhodospiraceae</taxon>
        <taxon>Halorhodospira</taxon>
    </lineage>
</organism>